<name>A0A0E9TB42_ANGAN</name>
<reference evidence="2" key="2">
    <citation type="journal article" date="2015" name="Fish Shellfish Immunol.">
        <title>Early steps in the European eel (Anguilla anguilla)-Vibrio vulnificus interaction in the gills: Role of the RtxA13 toxin.</title>
        <authorList>
            <person name="Callol A."/>
            <person name="Pajuelo D."/>
            <person name="Ebbesson L."/>
            <person name="Teles M."/>
            <person name="MacKenzie S."/>
            <person name="Amaro C."/>
        </authorList>
    </citation>
    <scope>NUCLEOTIDE SEQUENCE</scope>
</reference>
<dbReference type="AlphaFoldDB" id="A0A0E9TB42"/>
<keyword evidence="1" id="KW-0732">Signal</keyword>
<accession>A0A0E9TB42</accession>
<evidence type="ECO:0008006" key="3">
    <source>
        <dbReference type="Google" id="ProtNLM"/>
    </source>
</evidence>
<evidence type="ECO:0000313" key="2">
    <source>
        <dbReference type="EMBL" id="JAH50130.1"/>
    </source>
</evidence>
<sequence>MCIVIFLLHSGIHGAHWCLRLSRFHSYTVCNGSIDWCVQEESYICNRHSCSYHE</sequence>
<reference evidence="2" key="1">
    <citation type="submission" date="2014-11" db="EMBL/GenBank/DDBJ databases">
        <authorList>
            <person name="Amaro Gonzalez C."/>
        </authorList>
    </citation>
    <scope>NUCLEOTIDE SEQUENCE</scope>
</reference>
<protein>
    <recommendedName>
        <fullName evidence="3">SRCR domain-containing protein</fullName>
    </recommendedName>
</protein>
<proteinExistence type="predicted"/>
<feature type="chain" id="PRO_5002432934" description="SRCR domain-containing protein" evidence="1">
    <location>
        <begin position="18"/>
        <end position="54"/>
    </location>
</feature>
<feature type="signal peptide" evidence="1">
    <location>
        <begin position="1"/>
        <end position="17"/>
    </location>
</feature>
<evidence type="ECO:0000256" key="1">
    <source>
        <dbReference type="SAM" id="SignalP"/>
    </source>
</evidence>
<organism evidence="2">
    <name type="scientific">Anguilla anguilla</name>
    <name type="common">European freshwater eel</name>
    <name type="synonym">Muraena anguilla</name>
    <dbReference type="NCBI Taxonomy" id="7936"/>
    <lineage>
        <taxon>Eukaryota</taxon>
        <taxon>Metazoa</taxon>
        <taxon>Chordata</taxon>
        <taxon>Craniata</taxon>
        <taxon>Vertebrata</taxon>
        <taxon>Euteleostomi</taxon>
        <taxon>Actinopterygii</taxon>
        <taxon>Neopterygii</taxon>
        <taxon>Teleostei</taxon>
        <taxon>Anguilliformes</taxon>
        <taxon>Anguillidae</taxon>
        <taxon>Anguilla</taxon>
    </lineage>
</organism>
<dbReference type="EMBL" id="GBXM01058447">
    <property type="protein sequence ID" value="JAH50130.1"/>
    <property type="molecule type" value="Transcribed_RNA"/>
</dbReference>